<proteinExistence type="predicted"/>
<accession>A0A8X6WVL3</accession>
<evidence type="ECO:0000313" key="1">
    <source>
        <dbReference type="EMBL" id="GFY40646.1"/>
    </source>
</evidence>
<protein>
    <submittedName>
        <fullName evidence="1">Uncharacterized protein</fullName>
    </submittedName>
</protein>
<dbReference type="EMBL" id="BMAV01002014">
    <property type="protein sequence ID" value="GFY40646.1"/>
    <property type="molecule type" value="Genomic_DNA"/>
</dbReference>
<comment type="caution">
    <text evidence="1">The sequence shown here is derived from an EMBL/GenBank/DDBJ whole genome shotgun (WGS) entry which is preliminary data.</text>
</comment>
<dbReference type="Proteomes" id="UP000886998">
    <property type="component" value="Unassembled WGS sequence"/>
</dbReference>
<name>A0A8X6WVL3_9ARAC</name>
<reference evidence="1" key="1">
    <citation type="submission" date="2020-08" db="EMBL/GenBank/DDBJ databases">
        <title>Multicomponent nature underlies the extraordinary mechanical properties of spider dragline silk.</title>
        <authorList>
            <person name="Kono N."/>
            <person name="Nakamura H."/>
            <person name="Mori M."/>
            <person name="Yoshida Y."/>
            <person name="Ohtoshi R."/>
            <person name="Malay A.D."/>
            <person name="Moran D.A.P."/>
            <person name="Tomita M."/>
            <person name="Numata K."/>
            <person name="Arakawa K."/>
        </authorList>
    </citation>
    <scope>NUCLEOTIDE SEQUENCE</scope>
</reference>
<evidence type="ECO:0000313" key="2">
    <source>
        <dbReference type="Proteomes" id="UP000886998"/>
    </source>
</evidence>
<organism evidence="1 2">
    <name type="scientific">Trichonephila inaurata madagascariensis</name>
    <dbReference type="NCBI Taxonomy" id="2747483"/>
    <lineage>
        <taxon>Eukaryota</taxon>
        <taxon>Metazoa</taxon>
        <taxon>Ecdysozoa</taxon>
        <taxon>Arthropoda</taxon>
        <taxon>Chelicerata</taxon>
        <taxon>Arachnida</taxon>
        <taxon>Araneae</taxon>
        <taxon>Araneomorphae</taxon>
        <taxon>Entelegynae</taxon>
        <taxon>Araneoidea</taxon>
        <taxon>Nephilidae</taxon>
        <taxon>Trichonephila</taxon>
        <taxon>Trichonephila inaurata</taxon>
    </lineage>
</organism>
<keyword evidence="2" id="KW-1185">Reference proteome</keyword>
<dbReference type="AlphaFoldDB" id="A0A8X6WVL3"/>
<gene>
    <name evidence="1" type="ORF">TNIN_100741</name>
</gene>
<sequence length="110" mass="12578">MKKKRVRSYITPAGLIFLIRRFEETESLQNQPRSGAPRLSEVCTSSVVSQMNNTSRELSTRGVPVYSRQEFAQNTDISNTSVFRILHSVLQLYPYKLQSLQQLMPNDAAK</sequence>